<organism evidence="4 5">
    <name type="scientific">Clostridium intestinale DSM 6191</name>
    <dbReference type="NCBI Taxonomy" id="1121320"/>
    <lineage>
        <taxon>Bacteria</taxon>
        <taxon>Bacillati</taxon>
        <taxon>Bacillota</taxon>
        <taxon>Clostridia</taxon>
        <taxon>Eubacteriales</taxon>
        <taxon>Clostridiaceae</taxon>
        <taxon>Clostridium</taxon>
    </lineage>
</organism>
<dbReference type="GO" id="GO:0016491">
    <property type="term" value="F:oxidoreductase activity"/>
    <property type="evidence" value="ECO:0007669"/>
    <property type="project" value="UniProtKB-KW"/>
</dbReference>
<dbReference type="PANTHER" id="PTHR43673">
    <property type="entry name" value="NAD(P)H NITROREDUCTASE YDGI-RELATED"/>
    <property type="match status" value="1"/>
</dbReference>
<dbReference type="RefSeq" id="WP_073016615.1">
    <property type="nucleotide sequence ID" value="NZ_FQXU01000003.1"/>
</dbReference>
<evidence type="ECO:0000313" key="4">
    <source>
        <dbReference type="EMBL" id="SHH66232.1"/>
    </source>
</evidence>
<dbReference type="InterPro" id="IPR029479">
    <property type="entry name" value="Nitroreductase"/>
</dbReference>
<keyword evidence="2" id="KW-0560">Oxidoreductase</keyword>
<dbReference type="SUPFAM" id="SSF55469">
    <property type="entry name" value="FMN-dependent nitroreductase-like"/>
    <property type="match status" value="1"/>
</dbReference>
<evidence type="ECO:0000256" key="2">
    <source>
        <dbReference type="ARBA" id="ARBA00023002"/>
    </source>
</evidence>
<feature type="domain" description="Nitroreductase" evidence="3">
    <location>
        <begin position="8"/>
        <end position="184"/>
    </location>
</feature>
<evidence type="ECO:0000256" key="1">
    <source>
        <dbReference type="ARBA" id="ARBA00007118"/>
    </source>
</evidence>
<accession>A0A1M5UT74</accession>
<dbReference type="Gene3D" id="3.40.109.10">
    <property type="entry name" value="NADH Oxidase"/>
    <property type="match status" value="1"/>
</dbReference>
<dbReference type="PANTHER" id="PTHR43673:SF12">
    <property type="entry name" value="PROTEIN DRGA"/>
    <property type="match status" value="1"/>
</dbReference>
<evidence type="ECO:0000259" key="3">
    <source>
        <dbReference type="Pfam" id="PF00881"/>
    </source>
</evidence>
<gene>
    <name evidence="4" type="ORF">SAMN02745941_00637</name>
</gene>
<protein>
    <submittedName>
        <fullName evidence="4">Putative NAD(P)H nitroreductase</fullName>
    </submittedName>
</protein>
<dbReference type="EMBL" id="FQXU01000003">
    <property type="protein sequence ID" value="SHH66232.1"/>
    <property type="molecule type" value="Genomic_DNA"/>
</dbReference>
<dbReference type="InterPro" id="IPR000415">
    <property type="entry name" value="Nitroreductase-like"/>
</dbReference>
<name>A0A1M5UT74_9CLOT</name>
<dbReference type="AlphaFoldDB" id="A0A1M5UT74"/>
<comment type="similarity">
    <text evidence="1">Belongs to the nitroreductase family.</text>
</comment>
<evidence type="ECO:0000313" key="5">
    <source>
        <dbReference type="Proteomes" id="UP000184241"/>
    </source>
</evidence>
<proteinExistence type="inferred from homology"/>
<dbReference type="Pfam" id="PF00881">
    <property type="entry name" value="Nitroreductase"/>
    <property type="match status" value="1"/>
</dbReference>
<reference evidence="4 5" key="1">
    <citation type="submission" date="2016-11" db="EMBL/GenBank/DDBJ databases">
        <authorList>
            <person name="Jaros S."/>
            <person name="Januszkiewicz K."/>
            <person name="Wedrychowicz H."/>
        </authorList>
    </citation>
    <scope>NUCLEOTIDE SEQUENCE [LARGE SCALE GENOMIC DNA]</scope>
    <source>
        <strain evidence="4 5">DSM 6191</strain>
    </source>
</reference>
<dbReference type="CDD" id="cd02137">
    <property type="entry name" value="MhqN-like"/>
    <property type="match status" value="1"/>
</dbReference>
<dbReference type="Proteomes" id="UP000184241">
    <property type="component" value="Unassembled WGS sequence"/>
</dbReference>
<sequence length="206" mass="24101">MSEFLEIVRERRSANKFIKDIKIPREDFNEIFRELSLAPSAFNLQHAKYYIVEDEELKNKVYEASFKQYKIKTASAVIIVTGDKNAYLSADKIYEGSMLLGMIDKTEYQIMIDSIHNLYTGWGEEFKHDEAIRNASLSSMLFMLLAKNKEWDTCPMIYFEKEKISKLLNIPENEVPALMITIGKMDKSSNKIRGYRKPTTEFVKYF</sequence>